<dbReference type="Proteomes" id="UP000266841">
    <property type="component" value="Unassembled WGS sequence"/>
</dbReference>
<comment type="caution">
    <text evidence="1">The sequence shown here is derived from an EMBL/GenBank/DDBJ whole genome shotgun (WGS) entry which is preliminary data.</text>
</comment>
<sequence>MVSKEEVAEINTYFQNRMAESKKIWAARGPEARVAAAAKPRPQTWRQMSGLSLMAHEASHIGNRPFMVGFGVCALGALYIQTKFTDEMKEDSLYWSTYHLKKTPERH</sequence>
<keyword evidence="2" id="KW-1185">Reference proteome</keyword>
<dbReference type="EMBL" id="AGNL01008122">
    <property type="protein sequence ID" value="EJK70728.1"/>
    <property type="molecule type" value="Genomic_DNA"/>
</dbReference>
<dbReference type="AlphaFoldDB" id="K0SWH0"/>
<dbReference type="OMA" id="TKFTDEM"/>
<name>K0SWH0_THAOC</name>
<gene>
    <name evidence="1" type="ORF">THAOC_07890</name>
</gene>
<dbReference type="eggNOG" id="ENOG502TA3S">
    <property type="taxonomic scope" value="Eukaryota"/>
</dbReference>
<evidence type="ECO:0000313" key="2">
    <source>
        <dbReference type="Proteomes" id="UP000266841"/>
    </source>
</evidence>
<organism evidence="1 2">
    <name type="scientific">Thalassiosira oceanica</name>
    <name type="common">Marine diatom</name>
    <dbReference type="NCBI Taxonomy" id="159749"/>
    <lineage>
        <taxon>Eukaryota</taxon>
        <taxon>Sar</taxon>
        <taxon>Stramenopiles</taxon>
        <taxon>Ochrophyta</taxon>
        <taxon>Bacillariophyta</taxon>
        <taxon>Coscinodiscophyceae</taxon>
        <taxon>Thalassiosirophycidae</taxon>
        <taxon>Thalassiosirales</taxon>
        <taxon>Thalassiosiraceae</taxon>
        <taxon>Thalassiosira</taxon>
    </lineage>
</organism>
<dbReference type="OrthoDB" id="38029at2759"/>
<proteinExistence type="predicted"/>
<evidence type="ECO:0000313" key="1">
    <source>
        <dbReference type="EMBL" id="EJK70728.1"/>
    </source>
</evidence>
<accession>K0SWH0</accession>
<protein>
    <submittedName>
        <fullName evidence="1">Uncharacterized protein</fullName>
    </submittedName>
</protein>
<reference evidence="1 2" key="1">
    <citation type="journal article" date="2012" name="Genome Biol.">
        <title>Genome and low-iron response of an oceanic diatom adapted to chronic iron limitation.</title>
        <authorList>
            <person name="Lommer M."/>
            <person name="Specht M."/>
            <person name="Roy A.S."/>
            <person name="Kraemer L."/>
            <person name="Andreson R."/>
            <person name="Gutowska M.A."/>
            <person name="Wolf J."/>
            <person name="Bergner S.V."/>
            <person name="Schilhabel M.B."/>
            <person name="Klostermeier U.C."/>
            <person name="Beiko R.G."/>
            <person name="Rosenstiel P."/>
            <person name="Hippler M."/>
            <person name="Laroche J."/>
        </authorList>
    </citation>
    <scope>NUCLEOTIDE SEQUENCE [LARGE SCALE GENOMIC DNA]</scope>
    <source>
        <strain evidence="1 2">CCMP1005</strain>
    </source>
</reference>